<reference evidence="8 9" key="1">
    <citation type="journal article" date="2019" name="Int. J. Syst. Evol. Microbiol.">
        <title>The Global Catalogue of Microorganisms (GCM) 10K type strain sequencing project: providing services to taxonomists for standard genome sequencing and annotation.</title>
        <authorList>
            <consortium name="The Broad Institute Genomics Platform"/>
            <consortium name="The Broad Institute Genome Sequencing Center for Infectious Disease"/>
            <person name="Wu L."/>
            <person name="Ma J."/>
        </authorList>
    </citation>
    <scope>NUCLEOTIDE SEQUENCE [LARGE SCALE GENOMIC DNA]</scope>
    <source>
        <strain evidence="8 9">JCM 15309</strain>
    </source>
</reference>
<dbReference type="InterPro" id="IPR012132">
    <property type="entry name" value="GMC_OxRdtase"/>
</dbReference>
<keyword evidence="9" id="KW-1185">Reference proteome</keyword>
<comment type="caution">
    <text evidence="8">The sequence shown here is derived from an EMBL/GenBank/DDBJ whole genome shotgun (WGS) entry which is preliminary data.</text>
</comment>
<keyword evidence="4 5" id="KW-0274">FAD</keyword>
<evidence type="ECO:0000259" key="6">
    <source>
        <dbReference type="PROSITE" id="PS00623"/>
    </source>
</evidence>
<dbReference type="Gene3D" id="3.30.560.10">
    <property type="entry name" value="Glucose Oxidase, domain 3"/>
    <property type="match status" value="1"/>
</dbReference>
<dbReference type="Gene3D" id="3.50.50.60">
    <property type="entry name" value="FAD/NAD(P)-binding domain"/>
    <property type="match status" value="1"/>
</dbReference>
<dbReference type="SUPFAM" id="SSF54373">
    <property type="entry name" value="FAD-linked reductases, C-terminal domain"/>
    <property type="match status" value="1"/>
</dbReference>
<evidence type="ECO:0000256" key="5">
    <source>
        <dbReference type="RuleBase" id="RU003968"/>
    </source>
</evidence>
<organism evidence="8 9">
    <name type="scientific">Nocardioides panacihumi</name>
    <dbReference type="NCBI Taxonomy" id="400774"/>
    <lineage>
        <taxon>Bacteria</taxon>
        <taxon>Bacillati</taxon>
        <taxon>Actinomycetota</taxon>
        <taxon>Actinomycetes</taxon>
        <taxon>Propionibacteriales</taxon>
        <taxon>Nocardioidaceae</taxon>
        <taxon>Nocardioides</taxon>
    </lineage>
</organism>
<evidence type="ECO:0000256" key="3">
    <source>
        <dbReference type="ARBA" id="ARBA00022630"/>
    </source>
</evidence>
<dbReference type="SUPFAM" id="SSF51905">
    <property type="entry name" value="FAD/NAD(P)-binding domain"/>
    <property type="match status" value="1"/>
</dbReference>
<comment type="similarity">
    <text evidence="2 5">Belongs to the GMC oxidoreductase family.</text>
</comment>
<evidence type="ECO:0000256" key="1">
    <source>
        <dbReference type="ARBA" id="ARBA00001974"/>
    </source>
</evidence>
<accession>A0ABN2QA61</accession>
<name>A0ABN2QA61_9ACTN</name>
<feature type="domain" description="Glucose-methanol-choline oxidoreductase N-terminal" evidence="7">
    <location>
        <begin position="252"/>
        <end position="266"/>
    </location>
</feature>
<keyword evidence="3 5" id="KW-0285">Flavoprotein</keyword>
<dbReference type="InterPro" id="IPR007867">
    <property type="entry name" value="GMC_OxRtase_C"/>
</dbReference>
<evidence type="ECO:0000313" key="8">
    <source>
        <dbReference type="EMBL" id="GAA1948123.1"/>
    </source>
</evidence>
<evidence type="ECO:0000259" key="7">
    <source>
        <dbReference type="PROSITE" id="PS00624"/>
    </source>
</evidence>
<dbReference type="Proteomes" id="UP001500571">
    <property type="component" value="Unassembled WGS sequence"/>
</dbReference>
<dbReference type="Pfam" id="PF05199">
    <property type="entry name" value="GMC_oxred_C"/>
    <property type="match status" value="1"/>
</dbReference>
<dbReference type="InterPro" id="IPR036188">
    <property type="entry name" value="FAD/NAD-bd_sf"/>
</dbReference>
<sequence length="536" mass="57631">MEYDYIIVGSGAGGSVLAERLSASSSASVLVIEAGGHDRHPMHRVPKGFFFTMHSARYAKRFTAGPFGPDNATDAWWRGRVVGGSTTINGLVWNRGWADDFDRLVEDGSPGWGWDTFLDAYRQLESFQLGGSELHGAAGPVSVEITSPTEPVSEAFMDSAAAIGARRVLDINGSDHVRTGYTQFSTRRGTRVTAAGAFLRPALSRPHVSLLTRAEVGRILFDGTRAVGVLVRHHGGEVREIRARREVLVCGGSLDSPLLLERSGIGRAEVLSAAGVKLVAESPNVGEKLNEHRGLRFMYKLRPGGASGFNTLVNSPLKRMTQGARYLVRRDGIIAQGSATCLVYFKADESSDRPDTIGFFNPISMKGSTMHNHKLAVDDEPGLMLAAYPLRPTSRGHIHITGPDPEDAPVIQPDFLGTEEDRRVIGKVGPRVRELFGSGPIADLVTEERIPGPDVRTEADFEQVGHYAGASGYHPLGTCAMGPGADDVVDERLRVRGVEGLRVVDASVFPHQPSGNTSAPTQALAWRAASLILADA</sequence>
<dbReference type="PANTHER" id="PTHR11552:SF147">
    <property type="entry name" value="CHOLINE DEHYDROGENASE, MITOCHONDRIAL"/>
    <property type="match status" value="1"/>
</dbReference>
<dbReference type="PROSITE" id="PS00624">
    <property type="entry name" value="GMC_OXRED_2"/>
    <property type="match status" value="1"/>
</dbReference>
<protein>
    <submittedName>
        <fullName evidence="8">GMC family oxidoreductase N-terminal domain-containing protein</fullName>
    </submittedName>
</protein>
<evidence type="ECO:0000313" key="9">
    <source>
        <dbReference type="Proteomes" id="UP001500571"/>
    </source>
</evidence>
<dbReference type="PANTHER" id="PTHR11552">
    <property type="entry name" value="GLUCOSE-METHANOL-CHOLINE GMC OXIDOREDUCTASE"/>
    <property type="match status" value="1"/>
</dbReference>
<gene>
    <name evidence="8" type="ORF">GCM10009798_04100</name>
</gene>
<dbReference type="Pfam" id="PF00732">
    <property type="entry name" value="GMC_oxred_N"/>
    <property type="match status" value="1"/>
</dbReference>
<evidence type="ECO:0000256" key="2">
    <source>
        <dbReference type="ARBA" id="ARBA00010790"/>
    </source>
</evidence>
<dbReference type="RefSeq" id="WP_344041899.1">
    <property type="nucleotide sequence ID" value="NZ_BAAAPB010000001.1"/>
</dbReference>
<dbReference type="InterPro" id="IPR000172">
    <property type="entry name" value="GMC_OxRdtase_N"/>
</dbReference>
<comment type="cofactor">
    <cofactor evidence="1">
        <name>FAD</name>
        <dbReference type="ChEBI" id="CHEBI:57692"/>
    </cofactor>
</comment>
<dbReference type="PIRSF" id="PIRSF000137">
    <property type="entry name" value="Alcohol_oxidase"/>
    <property type="match status" value="1"/>
</dbReference>
<feature type="domain" description="Glucose-methanol-choline oxidoreductase N-terminal" evidence="6">
    <location>
        <begin position="79"/>
        <end position="102"/>
    </location>
</feature>
<dbReference type="EMBL" id="BAAAPB010000001">
    <property type="protein sequence ID" value="GAA1948123.1"/>
    <property type="molecule type" value="Genomic_DNA"/>
</dbReference>
<evidence type="ECO:0000256" key="4">
    <source>
        <dbReference type="ARBA" id="ARBA00022827"/>
    </source>
</evidence>
<proteinExistence type="inferred from homology"/>
<dbReference type="PROSITE" id="PS00623">
    <property type="entry name" value="GMC_OXRED_1"/>
    <property type="match status" value="1"/>
</dbReference>